<dbReference type="AlphaFoldDB" id="A0A1H4YLT0"/>
<accession>A0A1H4YLT0</accession>
<proteinExistence type="predicted"/>
<protein>
    <submittedName>
        <fullName evidence="1">Uncharacterized protein</fullName>
    </submittedName>
</protein>
<dbReference type="RefSeq" id="WP_092118119.1">
    <property type="nucleotide sequence ID" value="NZ_FNTH01000001.1"/>
</dbReference>
<dbReference type="Proteomes" id="UP000198992">
    <property type="component" value="Unassembled WGS sequence"/>
</dbReference>
<evidence type="ECO:0000313" key="1">
    <source>
        <dbReference type="EMBL" id="SED18912.1"/>
    </source>
</evidence>
<sequence>MRSSFSDNYNALFPIRDEFLLADAILSFADAFKGGKTPQQAYEAFDILVAAVRCMSPSLARSGSGGLNA</sequence>
<evidence type="ECO:0000313" key="2">
    <source>
        <dbReference type="Proteomes" id="UP000198992"/>
    </source>
</evidence>
<gene>
    <name evidence="1" type="ORF">SAMN05444164_4008</name>
</gene>
<organism evidence="1 2">
    <name type="scientific">Bradyrhizobium erythrophlei</name>
    <dbReference type="NCBI Taxonomy" id="1437360"/>
    <lineage>
        <taxon>Bacteria</taxon>
        <taxon>Pseudomonadati</taxon>
        <taxon>Pseudomonadota</taxon>
        <taxon>Alphaproteobacteria</taxon>
        <taxon>Hyphomicrobiales</taxon>
        <taxon>Nitrobacteraceae</taxon>
        <taxon>Bradyrhizobium</taxon>
    </lineage>
</organism>
<reference evidence="1 2" key="1">
    <citation type="submission" date="2016-10" db="EMBL/GenBank/DDBJ databases">
        <authorList>
            <person name="de Groot N.N."/>
        </authorList>
    </citation>
    <scope>NUCLEOTIDE SEQUENCE [LARGE SCALE GENOMIC DNA]</scope>
    <source>
        <strain evidence="1 2">MT12</strain>
    </source>
</reference>
<name>A0A1H4YLT0_9BRAD</name>
<dbReference type="EMBL" id="FNTH01000001">
    <property type="protein sequence ID" value="SED18912.1"/>
    <property type="molecule type" value="Genomic_DNA"/>
</dbReference>